<evidence type="ECO:0000259" key="3">
    <source>
        <dbReference type="Pfam" id="PF17172"/>
    </source>
</evidence>
<dbReference type="PhylomeDB" id="B3S595"/>
<sequence length="256" mass="29549">MSADKVIVYSFPRASAIPSQSPFVLKLETFLRMADIQYQCDHRSKFSKKGKIPWIHCQGDAVADSSFCVEYLQKKFNRFLDADLSEEEKGISRAFMKMMEENTIWATIVQGRIVENFPWFLQAIHVPKALHFLLKLTLRRKITGYMWSHGIGRHSNEEIHSIGETDLHACSQLLGKKPYFMGDQATVIDATMFGFLAQLLYDMPDHHWTTELLVNKYPNLSQFCDRMKNKYWPDWDELLVKGKGGSSKSDGNENNL</sequence>
<reference evidence="4 5" key="1">
    <citation type="journal article" date="2008" name="Nature">
        <title>The Trichoplax genome and the nature of placozoans.</title>
        <authorList>
            <person name="Srivastava M."/>
            <person name="Begovic E."/>
            <person name="Chapman J."/>
            <person name="Putnam N.H."/>
            <person name="Hellsten U."/>
            <person name="Kawashima T."/>
            <person name="Kuo A."/>
            <person name="Mitros T."/>
            <person name="Salamov A."/>
            <person name="Carpenter M.L."/>
            <person name="Signorovitch A.Y."/>
            <person name="Moreno M.A."/>
            <person name="Kamm K."/>
            <person name="Grimwood J."/>
            <person name="Schmutz J."/>
            <person name="Shapiro H."/>
            <person name="Grigoriev I.V."/>
            <person name="Buss L.W."/>
            <person name="Schierwater B."/>
            <person name="Dellaporta S.L."/>
            <person name="Rokhsar D.S."/>
        </authorList>
    </citation>
    <scope>NUCLEOTIDE SEQUENCE [LARGE SCALE GENOMIC DNA]</scope>
    <source>
        <strain evidence="4 5">Grell-BS-1999</strain>
    </source>
</reference>
<keyword evidence="5" id="KW-1185">Reference proteome</keyword>
<dbReference type="EMBL" id="DS985250">
    <property type="protein sequence ID" value="EDV22224.1"/>
    <property type="molecule type" value="Genomic_DNA"/>
</dbReference>
<dbReference type="InParanoid" id="B3S595"/>
<organism evidence="4 5">
    <name type="scientific">Trichoplax adhaerens</name>
    <name type="common">Trichoplax reptans</name>
    <dbReference type="NCBI Taxonomy" id="10228"/>
    <lineage>
        <taxon>Eukaryota</taxon>
        <taxon>Metazoa</taxon>
        <taxon>Placozoa</taxon>
        <taxon>Uniplacotomia</taxon>
        <taxon>Trichoplacea</taxon>
        <taxon>Trichoplacidae</taxon>
        <taxon>Trichoplax</taxon>
    </lineage>
</organism>
<dbReference type="PANTHER" id="PTHR12289">
    <property type="entry name" value="METAXIN RELATED"/>
    <property type="match status" value="1"/>
</dbReference>
<dbReference type="Gene3D" id="1.20.1050.10">
    <property type="match status" value="1"/>
</dbReference>
<comment type="similarity">
    <text evidence="1">Belongs to the FAX family.</text>
</comment>
<dbReference type="SFLD" id="SFLDS00019">
    <property type="entry name" value="Glutathione_Transferase_(cytos"/>
    <property type="match status" value="1"/>
</dbReference>
<dbReference type="PANTHER" id="PTHR12289:SF41">
    <property type="entry name" value="FAILED AXON CONNECTIONS-RELATED"/>
    <property type="match status" value="1"/>
</dbReference>
<dbReference type="InterPro" id="IPR036282">
    <property type="entry name" value="Glutathione-S-Trfase_C_sf"/>
</dbReference>
<dbReference type="GO" id="GO:0005737">
    <property type="term" value="C:cytoplasm"/>
    <property type="evidence" value="ECO:0000318"/>
    <property type="project" value="GO_Central"/>
</dbReference>
<dbReference type="OrthoDB" id="5809458at2759"/>
<dbReference type="RefSeq" id="XP_002115379.1">
    <property type="nucleotide sequence ID" value="XM_002115343.1"/>
</dbReference>
<protein>
    <recommendedName>
        <fullName evidence="6">GST C-terminal domain-containing protein</fullName>
    </recommendedName>
</protein>
<dbReference type="eggNOG" id="KOG4244">
    <property type="taxonomic scope" value="Eukaryota"/>
</dbReference>
<dbReference type="KEGG" id="tad:TRIADDRAFT_59245"/>
<dbReference type="FunCoup" id="B3S595">
    <property type="interactions" value="1208"/>
</dbReference>
<proteinExistence type="inferred from homology"/>
<dbReference type="SFLD" id="SFLDG01200">
    <property type="entry name" value="SUF1.1"/>
    <property type="match status" value="1"/>
</dbReference>
<name>B3S595_TRIAD</name>
<dbReference type="InterPro" id="IPR040079">
    <property type="entry name" value="Glutathione_S-Trfase"/>
</dbReference>
<dbReference type="Proteomes" id="UP000009022">
    <property type="component" value="Unassembled WGS sequence"/>
</dbReference>
<dbReference type="InterPro" id="IPR026928">
    <property type="entry name" value="FAX/IsoI-like"/>
</dbReference>
<dbReference type="CTD" id="6756592"/>
<dbReference type="InterPro" id="IPR012336">
    <property type="entry name" value="Thioredoxin-like_fold"/>
</dbReference>
<evidence type="ECO:0008006" key="6">
    <source>
        <dbReference type="Google" id="ProtNLM"/>
    </source>
</evidence>
<dbReference type="AlphaFoldDB" id="B3S595"/>
<dbReference type="InterPro" id="IPR050931">
    <property type="entry name" value="Mito_Protein_Transport_Metaxin"/>
</dbReference>
<dbReference type="Pfam" id="PF17171">
    <property type="entry name" value="GST_C_6"/>
    <property type="match status" value="1"/>
</dbReference>
<evidence type="ECO:0000256" key="1">
    <source>
        <dbReference type="ARBA" id="ARBA00006475"/>
    </source>
</evidence>
<dbReference type="OMA" id="YSRWKDE"/>
<dbReference type="InterPro" id="IPR036249">
    <property type="entry name" value="Thioredoxin-like_sf"/>
</dbReference>
<evidence type="ECO:0000259" key="2">
    <source>
        <dbReference type="Pfam" id="PF17171"/>
    </source>
</evidence>
<accession>B3S595</accession>
<evidence type="ECO:0000313" key="4">
    <source>
        <dbReference type="EMBL" id="EDV22224.1"/>
    </source>
</evidence>
<dbReference type="SFLD" id="SFLDG01180">
    <property type="entry name" value="SUF1"/>
    <property type="match status" value="1"/>
</dbReference>
<dbReference type="HOGENOM" id="CLU_044137_1_2_1"/>
<feature type="domain" description="Metaxin glutathione S-transferase" evidence="2">
    <location>
        <begin position="164"/>
        <end position="227"/>
    </location>
</feature>
<dbReference type="SUPFAM" id="SSF47616">
    <property type="entry name" value="GST C-terminal domain-like"/>
    <property type="match status" value="1"/>
</dbReference>
<dbReference type="CDD" id="cd03193">
    <property type="entry name" value="GST_C_Metaxin"/>
    <property type="match status" value="1"/>
</dbReference>
<feature type="domain" description="Thioredoxin-like fold" evidence="3">
    <location>
        <begin position="22"/>
        <end position="108"/>
    </location>
</feature>
<dbReference type="SUPFAM" id="SSF52833">
    <property type="entry name" value="Thioredoxin-like"/>
    <property type="match status" value="1"/>
</dbReference>
<dbReference type="GeneID" id="6756592"/>
<dbReference type="InterPro" id="IPR033468">
    <property type="entry name" value="Metaxin_GST"/>
</dbReference>
<evidence type="ECO:0000313" key="5">
    <source>
        <dbReference type="Proteomes" id="UP000009022"/>
    </source>
</evidence>
<gene>
    <name evidence="4" type="ORF">TRIADDRAFT_59245</name>
</gene>
<dbReference type="Pfam" id="PF17172">
    <property type="entry name" value="GST_N_4"/>
    <property type="match status" value="1"/>
</dbReference>